<dbReference type="RefSeq" id="WP_290280099.1">
    <property type="nucleotide sequence ID" value="NZ_JAUFQI010000001.1"/>
</dbReference>
<dbReference type="EMBL" id="JBHRYN010000069">
    <property type="protein sequence ID" value="MFC3703033.1"/>
    <property type="molecule type" value="Genomic_DNA"/>
</dbReference>
<comment type="caution">
    <text evidence="2">The sequence shown here is derived from an EMBL/GenBank/DDBJ whole genome shotgun (WGS) entry which is preliminary data.</text>
</comment>
<feature type="domain" description="YdhG-like" evidence="1">
    <location>
        <begin position="28"/>
        <end position="128"/>
    </location>
</feature>
<keyword evidence="3" id="KW-1185">Reference proteome</keyword>
<dbReference type="Pfam" id="PF08818">
    <property type="entry name" value="DUF1801"/>
    <property type="match status" value="1"/>
</dbReference>
<evidence type="ECO:0000259" key="1">
    <source>
        <dbReference type="Pfam" id="PF08818"/>
    </source>
</evidence>
<evidence type="ECO:0000313" key="2">
    <source>
        <dbReference type="EMBL" id="MFC3703033.1"/>
    </source>
</evidence>
<evidence type="ECO:0000313" key="3">
    <source>
        <dbReference type="Proteomes" id="UP001595710"/>
    </source>
</evidence>
<reference evidence="3" key="1">
    <citation type="journal article" date="2019" name="Int. J. Syst. Evol. Microbiol.">
        <title>The Global Catalogue of Microorganisms (GCM) 10K type strain sequencing project: providing services to taxonomists for standard genome sequencing and annotation.</title>
        <authorList>
            <consortium name="The Broad Institute Genomics Platform"/>
            <consortium name="The Broad Institute Genome Sequencing Center for Infectious Disease"/>
            <person name="Wu L."/>
            <person name="Ma J."/>
        </authorList>
    </citation>
    <scope>NUCLEOTIDE SEQUENCE [LARGE SCALE GENOMIC DNA]</scope>
    <source>
        <strain evidence="3">CECT 8288</strain>
    </source>
</reference>
<sequence length="137" mass="15373">MTTNKTQPTDVPVSEFLKTVTVKRRLADAEVLLELFTNVTGQEAVMWGPSIIGFGQMEFHYDSGRSGIMPVTAFSPRKANLTLYVGDKFEGAASLYERLGKYKKSVACLYINKLDDVDLNILTEIVRADYLANMRKK</sequence>
<dbReference type="Proteomes" id="UP001595710">
    <property type="component" value="Unassembled WGS sequence"/>
</dbReference>
<proteinExistence type="predicted"/>
<organism evidence="2 3">
    <name type="scientific">Reinekea marina</name>
    <dbReference type="NCBI Taxonomy" id="1310421"/>
    <lineage>
        <taxon>Bacteria</taxon>
        <taxon>Pseudomonadati</taxon>
        <taxon>Pseudomonadota</taxon>
        <taxon>Gammaproteobacteria</taxon>
        <taxon>Oceanospirillales</taxon>
        <taxon>Saccharospirillaceae</taxon>
        <taxon>Reinekea</taxon>
    </lineage>
</organism>
<protein>
    <submittedName>
        <fullName evidence="2">DUF1801 domain-containing protein</fullName>
    </submittedName>
</protein>
<dbReference type="InterPro" id="IPR014922">
    <property type="entry name" value="YdhG-like"/>
</dbReference>
<gene>
    <name evidence="2" type="ORF">ACFOND_15485</name>
</gene>
<accession>A0ABV7WY17</accession>
<name>A0ABV7WY17_9GAMM</name>